<proteinExistence type="predicted"/>
<evidence type="ECO:0008006" key="3">
    <source>
        <dbReference type="Google" id="ProtNLM"/>
    </source>
</evidence>
<evidence type="ECO:0000313" key="1">
    <source>
        <dbReference type="EMBL" id="MDY8108095.1"/>
    </source>
</evidence>
<comment type="caution">
    <text evidence="1">The sequence shown here is derived from an EMBL/GenBank/DDBJ whole genome shotgun (WGS) entry which is preliminary data.</text>
</comment>
<sequence>MTTAWIEGRPVSTGEAIREAVTLLSECRLPLVTGALDDMSALREAARLAGLARGVLDHQGLAPAVPLIEALRDNGIIRIAPAELRRRADRVLVIGRDAFAAEPALFEQIFSVDPDLGAGAKGGLREIVLLGPDGPGRFAAARGSVRTVPCGIGDLGDAVGILRAALAGRPFGNGPFEEGAARALAGWLQHAGFAAIVFDAGELDAIAIEMVAGLVSDLNAGTRASALPLLSGGALGAAEGALWTTGFPLRTAFGRGGPAHDMVLNDGARLVSAGEADCRVLVTHGEAAGGDQAPDRSGVPTILLSSAETPNGAGARIAFHVGRPGIDHASVVHEPRFGSFVTRQAEHSGMAVNAADILSAIADLLGERSSSNDEARA</sequence>
<dbReference type="Proteomes" id="UP001294412">
    <property type="component" value="Unassembled WGS sequence"/>
</dbReference>
<gene>
    <name evidence="1" type="ORF">U0C82_02890</name>
</gene>
<organism evidence="1 2">
    <name type="scientific">Fulvimarina uroteuthidis</name>
    <dbReference type="NCBI Taxonomy" id="3098149"/>
    <lineage>
        <taxon>Bacteria</taxon>
        <taxon>Pseudomonadati</taxon>
        <taxon>Pseudomonadota</taxon>
        <taxon>Alphaproteobacteria</taxon>
        <taxon>Hyphomicrobiales</taxon>
        <taxon>Aurantimonadaceae</taxon>
        <taxon>Fulvimarina</taxon>
    </lineage>
</organism>
<evidence type="ECO:0000313" key="2">
    <source>
        <dbReference type="Proteomes" id="UP001294412"/>
    </source>
</evidence>
<keyword evidence="2" id="KW-1185">Reference proteome</keyword>
<reference evidence="1 2" key="1">
    <citation type="submission" date="2023-12" db="EMBL/GenBank/DDBJ databases">
        <title>Description of Novel Strain Fulvimarina sp. 2208YS6-2-32 isolated from Uroteuthis (Photololigo) edulis.</title>
        <authorList>
            <person name="Park J.-S."/>
        </authorList>
    </citation>
    <scope>NUCLEOTIDE SEQUENCE [LARGE SCALE GENOMIC DNA]</scope>
    <source>
        <strain evidence="1 2">2208YS6-2-32</strain>
    </source>
</reference>
<protein>
    <recommendedName>
        <fullName evidence="3">Tungsten formylmethanofuran dehydrogenase</fullName>
    </recommendedName>
</protein>
<accession>A0ABU5HYG5</accession>
<name>A0ABU5HYG5_9HYPH</name>
<dbReference type="RefSeq" id="WP_322185542.1">
    <property type="nucleotide sequence ID" value="NZ_JAXLPB010000001.1"/>
</dbReference>
<dbReference type="EMBL" id="JAXLPB010000001">
    <property type="protein sequence ID" value="MDY8108095.1"/>
    <property type="molecule type" value="Genomic_DNA"/>
</dbReference>